<evidence type="ECO:0000313" key="4">
    <source>
        <dbReference type="EMBL" id="MFC4244258.1"/>
    </source>
</evidence>
<sequence length="415" mass="42446">MPDADVPALMAALRAAVDGSGPAILPYDAGADSTASDSTASDSAASDSAASDSGVPDSAAPDSAAPDEVALVIETSGSTGVPKRVGLSAAALIASAEASADWVAAHAGRAGRARLDGSPVTGRGQWLLCLPGHYVAGTNVLVRSIHAGTEPVVMPAGHFDADVFTEFAVQLTAPERYVSLVPVQLARLVETAETDAGVLTVLRRFDALLVGGQALRPELRERCRELGIRIVRTYGSSETCGGCVYDGEPIGGTRARVRDSVLELTGPTLAAGYLGDPARTSATFDTDERGTRWYRTGDLGEVAADGRVTVLGRADNVIISGGEKVLLDAVERHVKSLPGLADAIVVAANDEQWGQVPVVVTTARGVELARIRSSAAAALGRAAAPARVVVLDTIPHLPSGKPDRVTLAALAGANG</sequence>
<protein>
    <submittedName>
        <fullName evidence="4">AMP-binding protein</fullName>
    </submittedName>
</protein>
<evidence type="ECO:0000256" key="1">
    <source>
        <dbReference type="SAM" id="MobiDB-lite"/>
    </source>
</evidence>
<dbReference type="InterPro" id="IPR050237">
    <property type="entry name" value="ATP-dep_AMP-bd_enzyme"/>
</dbReference>
<dbReference type="InterPro" id="IPR000873">
    <property type="entry name" value="AMP-dep_synth/lig_dom"/>
</dbReference>
<dbReference type="SUPFAM" id="SSF56801">
    <property type="entry name" value="Acetyl-CoA synthetase-like"/>
    <property type="match status" value="1"/>
</dbReference>
<organism evidence="4 5">
    <name type="scientific">Gryllotalpicola reticulitermitis</name>
    <dbReference type="NCBI Taxonomy" id="1184153"/>
    <lineage>
        <taxon>Bacteria</taxon>
        <taxon>Bacillati</taxon>
        <taxon>Actinomycetota</taxon>
        <taxon>Actinomycetes</taxon>
        <taxon>Micrococcales</taxon>
        <taxon>Microbacteriaceae</taxon>
        <taxon>Gryllotalpicola</taxon>
    </lineage>
</organism>
<dbReference type="Proteomes" id="UP001595900">
    <property type="component" value="Unassembled WGS sequence"/>
</dbReference>
<reference evidence="5" key="1">
    <citation type="journal article" date="2019" name="Int. J. Syst. Evol. Microbiol.">
        <title>The Global Catalogue of Microorganisms (GCM) 10K type strain sequencing project: providing services to taxonomists for standard genome sequencing and annotation.</title>
        <authorList>
            <consortium name="The Broad Institute Genomics Platform"/>
            <consortium name="The Broad Institute Genome Sequencing Center for Infectious Disease"/>
            <person name="Wu L."/>
            <person name="Ma J."/>
        </authorList>
    </citation>
    <scope>NUCLEOTIDE SEQUENCE [LARGE SCALE GENOMIC DNA]</scope>
    <source>
        <strain evidence="5">CGMCC 1.10363</strain>
    </source>
</reference>
<proteinExistence type="predicted"/>
<feature type="compositionally biased region" description="Low complexity" evidence="1">
    <location>
        <begin position="28"/>
        <end position="65"/>
    </location>
</feature>
<evidence type="ECO:0000259" key="3">
    <source>
        <dbReference type="Pfam" id="PF13193"/>
    </source>
</evidence>
<feature type="domain" description="AMP-dependent synthetase/ligase" evidence="2">
    <location>
        <begin position="41"/>
        <end position="248"/>
    </location>
</feature>
<feature type="region of interest" description="Disordered" evidence="1">
    <location>
        <begin position="24"/>
        <end position="65"/>
    </location>
</feature>
<name>A0ABV8Q9F2_9MICO</name>
<evidence type="ECO:0000313" key="5">
    <source>
        <dbReference type="Proteomes" id="UP001595900"/>
    </source>
</evidence>
<keyword evidence="5" id="KW-1185">Reference proteome</keyword>
<dbReference type="InterPro" id="IPR045851">
    <property type="entry name" value="AMP-bd_C_sf"/>
</dbReference>
<dbReference type="Gene3D" id="3.40.50.12780">
    <property type="entry name" value="N-terminal domain of ligase-like"/>
    <property type="match status" value="1"/>
</dbReference>
<dbReference type="Pfam" id="PF00501">
    <property type="entry name" value="AMP-binding"/>
    <property type="match status" value="1"/>
</dbReference>
<dbReference type="InterPro" id="IPR025110">
    <property type="entry name" value="AMP-bd_C"/>
</dbReference>
<dbReference type="EMBL" id="JBHSCN010000005">
    <property type="protein sequence ID" value="MFC4244258.1"/>
    <property type="molecule type" value="Genomic_DNA"/>
</dbReference>
<dbReference type="Pfam" id="PF13193">
    <property type="entry name" value="AMP-binding_C"/>
    <property type="match status" value="1"/>
</dbReference>
<dbReference type="PANTHER" id="PTHR43767">
    <property type="entry name" value="LONG-CHAIN-FATTY-ACID--COA LIGASE"/>
    <property type="match status" value="1"/>
</dbReference>
<comment type="caution">
    <text evidence="4">The sequence shown here is derived from an EMBL/GenBank/DDBJ whole genome shotgun (WGS) entry which is preliminary data.</text>
</comment>
<accession>A0ABV8Q9F2</accession>
<evidence type="ECO:0000259" key="2">
    <source>
        <dbReference type="Pfam" id="PF00501"/>
    </source>
</evidence>
<dbReference type="Gene3D" id="3.30.300.30">
    <property type="match status" value="1"/>
</dbReference>
<dbReference type="PANTHER" id="PTHR43767:SF1">
    <property type="entry name" value="NONRIBOSOMAL PEPTIDE SYNTHASE PES1 (EUROFUNG)-RELATED"/>
    <property type="match status" value="1"/>
</dbReference>
<gene>
    <name evidence="4" type="ORF">ACFOYW_12815</name>
</gene>
<feature type="domain" description="AMP-binding enzyme C-terminal" evidence="3">
    <location>
        <begin position="330"/>
        <end position="401"/>
    </location>
</feature>
<dbReference type="RefSeq" id="WP_390229423.1">
    <property type="nucleotide sequence ID" value="NZ_JBHSCN010000005.1"/>
</dbReference>
<dbReference type="InterPro" id="IPR042099">
    <property type="entry name" value="ANL_N_sf"/>
</dbReference>